<evidence type="ECO:0000313" key="2">
    <source>
        <dbReference type="Proteomes" id="UP001153148"/>
    </source>
</evidence>
<comment type="caution">
    <text evidence="1">The sequence shown here is derived from an EMBL/GenBank/DDBJ whole genome shotgun (WGS) entry which is preliminary data.</text>
</comment>
<organism evidence="1 2">
    <name type="scientific">Timema podura</name>
    <name type="common">Walking stick</name>
    <dbReference type="NCBI Taxonomy" id="61482"/>
    <lineage>
        <taxon>Eukaryota</taxon>
        <taxon>Metazoa</taxon>
        <taxon>Ecdysozoa</taxon>
        <taxon>Arthropoda</taxon>
        <taxon>Hexapoda</taxon>
        <taxon>Insecta</taxon>
        <taxon>Pterygota</taxon>
        <taxon>Neoptera</taxon>
        <taxon>Polyneoptera</taxon>
        <taxon>Phasmatodea</taxon>
        <taxon>Timematodea</taxon>
        <taxon>Timematoidea</taxon>
        <taxon>Timematidae</taxon>
        <taxon>Timema</taxon>
    </lineage>
</organism>
<dbReference type="EMBL" id="CAJPIN010078807">
    <property type="protein sequence ID" value="CAG2067958.1"/>
    <property type="molecule type" value="Genomic_DNA"/>
</dbReference>
<name>A0ABN7PP45_TIMPD</name>
<proteinExistence type="predicted"/>
<accession>A0ABN7PP45</accession>
<reference evidence="1" key="1">
    <citation type="submission" date="2021-03" db="EMBL/GenBank/DDBJ databases">
        <authorList>
            <person name="Tran Van P."/>
        </authorList>
    </citation>
    <scope>NUCLEOTIDE SEQUENCE</scope>
</reference>
<evidence type="ECO:0000313" key="1">
    <source>
        <dbReference type="EMBL" id="CAG2067958.1"/>
    </source>
</evidence>
<protein>
    <submittedName>
        <fullName evidence="1">Uncharacterized protein</fullName>
    </submittedName>
</protein>
<keyword evidence="2" id="KW-1185">Reference proteome</keyword>
<gene>
    <name evidence="1" type="ORF">TPAB3V08_LOCUS14901</name>
</gene>
<sequence>MRFSRRNTEGRQAR</sequence>
<dbReference type="Proteomes" id="UP001153148">
    <property type="component" value="Unassembled WGS sequence"/>
</dbReference>